<evidence type="ECO:0000313" key="1">
    <source>
        <dbReference type="EMBL" id="MBE9668393.1"/>
    </source>
</evidence>
<reference evidence="1 2" key="1">
    <citation type="submission" date="2020-10" db="EMBL/GenBank/DDBJ databases">
        <title>Mucilaginibacter mali sp. nov., isolated from rhizosphere soil of apple orchard.</title>
        <authorList>
            <person name="Lee J.-S."/>
            <person name="Kim H.S."/>
            <person name="Kim J.-S."/>
        </authorList>
    </citation>
    <scope>NUCLEOTIDE SEQUENCE [LARGE SCALE GENOMIC DNA]</scope>
    <source>
        <strain evidence="1 2">KCTC 23157</strain>
    </source>
</reference>
<name>A0ABR9XLY1_9SPHI</name>
<gene>
    <name evidence="1" type="ORF">IRJ18_18630</name>
</gene>
<comment type="caution">
    <text evidence="1">The sequence shown here is derived from an EMBL/GenBank/DDBJ whole genome shotgun (WGS) entry which is preliminary data.</text>
</comment>
<dbReference type="PANTHER" id="PTHR45632">
    <property type="entry name" value="LD33804P"/>
    <property type="match status" value="1"/>
</dbReference>
<sequence>MHSILHWGELPPIPDEHGFAGSFAGTSHGALIVAGGANFPDGGAPWTGSKKVWTDKIFVLDKSTGIWKVAGKLPQPMGYGVSISYHDKLICIGGSNTGGHLCTVYAISYMNNKIEIEKWPDLPQPLSNACGTLVGHNVYIAGGLLHPDDKSTANIFWSLNLSAPKTSSWQKLETWPGPPRMLSVAGQTNNTFYLFSGTDLEDKNGAAHRRYLNDAYKYTPGKGWSRVADLPNAVVAAPGPAIFVNKNELLIFGGDDGKLADDAANLKENHPGFSDKILKYNIDTDTWSVSGTIHTAKKPDADTNPNGSIWAPVTTTAVMWHEMIVFPGGEVRPAVRTPRILTAKFSHNLEP</sequence>
<protein>
    <submittedName>
        <fullName evidence="1">Galactose oxidase</fullName>
    </submittedName>
</protein>
<proteinExistence type="predicted"/>
<evidence type="ECO:0000313" key="2">
    <source>
        <dbReference type="Proteomes" id="UP000632774"/>
    </source>
</evidence>
<dbReference type="Proteomes" id="UP000632774">
    <property type="component" value="Unassembled WGS sequence"/>
</dbReference>
<dbReference type="EMBL" id="JADFFM010000002">
    <property type="protein sequence ID" value="MBE9668393.1"/>
    <property type="molecule type" value="Genomic_DNA"/>
</dbReference>
<accession>A0ABR9XLY1</accession>
<dbReference type="InterPro" id="IPR056734">
    <property type="entry name" value="NANM"/>
</dbReference>
<dbReference type="Pfam" id="PF24996">
    <property type="entry name" value="NANM"/>
    <property type="match status" value="2"/>
</dbReference>
<keyword evidence="2" id="KW-1185">Reference proteome</keyword>
<organism evidence="1 2">
    <name type="scientific">Mucilaginibacter boryungensis</name>
    <dbReference type="NCBI Taxonomy" id="768480"/>
    <lineage>
        <taxon>Bacteria</taxon>
        <taxon>Pseudomonadati</taxon>
        <taxon>Bacteroidota</taxon>
        <taxon>Sphingobacteriia</taxon>
        <taxon>Sphingobacteriales</taxon>
        <taxon>Sphingobacteriaceae</taxon>
        <taxon>Mucilaginibacter</taxon>
    </lineage>
</organism>
<dbReference type="Gene3D" id="2.120.10.80">
    <property type="entry name" value="Kelch-type beta propeller"/>
    <property type="match status" value="1"/>
</dbReference>
<dbReference type="SUPFAM" id="SSF117281">
    <property type="entry name" value="Kelch motif"/>
    <property type="match status" value="1"/>
</dbReference>
<dbReference type="InterPro" id="IPR015915">
    <property type="entry name" value="Kelch-typ_b-propeller"/>
</dbReference>